<comment type="caution">
    <text evidence="2">The sequence shown here is derived from an EMBL/GenBank/DDBJ whole genome shotgun (WGS) entry which is preliminary data.</text>
</comment>
<evidence type="ECO:0000313" key="2">
    <source>
        <dbReference type="EMBL" id="KDN48850.1"/>
    </source>
</evidence>
<reference evidence="2 3" key="1">
    <citation type="submission" date="2014-05" db="EMBL/GenBank/DDBJ databases">
        <title>Draft genome sequence of a rare smut relative, Tilletiaria anomala UBC 951.</title>
        <authorList>
            <consortium name="DOE Joint Genome Institute"/>
            <person name="Toome M."/>
            <person name="Kuo A."/>
            <person name="Henrissat B."/>
            <person name="Lipzen A."/>
            <person name="Tritt A."/>
            <person name="Yoshinaga Y."/>
            <person name="Zane M."/>
            <person name="Barry K."/>
            <person name="Grigoriev I.V."/>
            <person name="Spatafora J.W."/>
            <person name="Aimea M.C."/>
        </authorList>
    </citation>
    <scope>NUCLEOTIDE SEQUENCE [LARGE SCALE GENOMIC DNA]</scope>
    <source>
        <strain evidence="2 3">UBC 951</strain>
    </source>
</reference>
<gene>
    <name evidence="2" type="ORF">K437DRAFT_81095</name>
</gene>
<protein>
    <submittedName>
        <fullName evidence="2">Uncharacterized protein</fullName>
    </submittedName>
</protein>
<dbReference type="HOGENOM" id="CLU_2401218_0_0_1"/>
<dbReference type="GeneID" id="25267839"/>
<evidence type="ECO:0000256" key="1">
    <source>
        <dbReference type="SAM" id="MobiDB-lite"/>
    </source>
</evidence>
<sequence>MSTGIDPCKGGWKCCTLPRHLVTRAKGGQPGDLCAAPGSYGAVGSRSDRLLDMRRTLAELVSRVIERVQQGGSGGDCRESGNNGNSDDPYDGW</sequence>
<proteinExistence type="predicted"/>
<dbReference type="InParanoid" id="A0A066WDN5"/>
<dbReference type="Proteomes" id="UP000027361">
    <property type="component" value="Unassembled WGS sequence"/>
</dbReference>
<accession>A0A066WDN5</accession>
<feature type="region of interest" description="Disordered" evidence="1">
    <location>
        <begin position="69"/>
        <end position="93"/>
    </location>
</feature>
<dbReference type="AlphaFoldDB" id="A0A066WDN5"/>
<keyword evidence="3" id="KW-1185">Reference proteome</keyword>
<dbReference type="EMBL" id="JMSN01000023">
    <property type="protein sequence ID" value="KDN48850.1"/>
    <property type="molecule type" value="Genomic_DNA"/>
</dbReference>
<dbReference type="RefSeq" id="XP_013244216.1">
    <property type="nucleotide sequence ID" value="XM_013388762.1"/>
</dbReference>
<organism evidence="2 3">
    <name type="scientific">Tilletiaria anomala (strain ATCC 24038 / CBS 436.72 / UBC 951)</name>
    <dbReference type="NCBI Taxonomy" id="1037660"/>
    <lineage>
        <taxon>Eukaryota</taxon>
        <taxon>Fungi</taxon>
        <taxon>Dikarya</taxon>
        <taxon>Basidiomycota</taxon>
        <taxon>Ustilaginomycotina</taxon>
        <taxon>Exobasidiomycetes</taxon>
        <taxon>Georgefischeriales</taxon>
        <taxon>Tilletiariaceae</taxon>
        <taxon>Tilletiaria</taxon>
    </lineage>
</organism>
<name>A0A066WDN5_TILAU</name>
<evidence type="ECO:0000313" key="3">
    <source>
        <dbReference type="Proteomes" id="UP000027361"/>
    </source>
</evidence>